<dbReference type="Gene3D" id="3.60.21.10">
    <property type="match status" value="1"/>
</dbReference>
<evidence type="ECO:0000256" key="2">
    <source>
        <dbReference type="ARBA" id="ARBA00022801"/>
    </source>
</evidence>
<dbReference type="GO" id="GO:0016020">
    <property type="term" value="C:membrane"/>
    <property type="evidence" value="ECO:0007669"/>
    <property type="project" value="GOC"/>
</dbReference>
<dbReference type="GO" id="GO:0008758">
    <property type="term" value="F:UDP-2,3-diacylglucosamine hydrolase activity"/>
    <property type="evidence" value="ECO:0007669"/>
    <property type="project" value="TreeGrafter"/>
</dbReference>
<protein>
    <recommendedName>
        <fullName evidence="3">Calcineurin-like phosphoesterase domain-containing protein</fullName>
    </recommendedName>
</protein>
<dbReference type="SUPFAM" id="SSF56300">
    <property type="entry name" value="Metallo-dependent phosphatases"/>
    <property type="match status" value="1"/>
</dbReference>
<gene>
    <name evidence="4" type="ORF">HMPREF9455_02038</name>
</gene>
<dbReference type="InterPro" id="IPR051158">
    <property type="entry name" value="Metallophosphoesterase_sf"/>
</dbReference>
<keyword evidence="1" id="KW-0479">Metal-binding</keyword>
<feature type="domain" description="Calcineurin-like phosphoesterase" evidence="3">
    <location>
        <begin position="59"/>
        <end position="220"/>
    </location>
</feature>
<keyword evidence="2" id="KW-0378">Hydrolase</keyword>
<accession>F5IY71</accession>
<evidence type="ECO:0000256" key="1">
    <source>
        <dbReference type="ARBA" id="ARBA00022723"/>
    </source>
</evidence>
<dbReference type="PANTHER" id="PTHR31302">
    <property type="entry name" value="TRANSMEMBRANE PROTEIN WITH METALLOPHOSPHOESTERASE DOMAIN-RELATED"/>
    <property type="match status" value="1"/>
</dbReference>
<keyword evidence="5" id="KW-1185">Reference proteome</keyword>
<dbReference type="EMBL" id="ADLV01000022">
    <property type="protein sequence ID" value="EGK01657.1"/>
    <property type="molecule type" value="Genomic_DNA"/>
</dbReference>
<name>F5IY71_9BACT</name>
<organism evidence="4 5">
    <name type="scientific">Dysgonomonas gadei ATCC BAA-286</name>
    <dbReference type="NCBI Taxonomy" id="742766"/>
    <lineage>
        <taxon>Bacteria</taxon>
        <taxon>Pseudomonadati</taxon>
        <taxon>Bacteroidota</taxon>
        <taxon>Bacteroidia</taxon>
        <taxon>Bacteroidales</taxon>
        <taxon>Dysgonomonadaceae</taxon>
        <taxon>Dysgonomonas</taxon>
    </lineage>
</organism>
<dbReference type="Pfam" id="PF00149">
    <property type="entry name" value="Metallophos"/>
    <property type="match status" value="1"/>
</dbReference>
<evidence type="ECO:0000259" key="3">
    <source>
        <dbReference type="Pfam" id="PF00149"/>
    </source>
</evidence>
<dbReference type="HOGENOM" id="CLU_025443_3_1_10"/>
<proteinExistence type="predicted"/>
<dbReference type="eggNOG" id="COG1408">
    <property type="taxonomic scope" value="Bacteria"/>
</dbReference>
<dbReference type="CDD" id="cd07385">
    <property type="entry name" value="MPP_YkuE_C"/>
    <property type="match status" value="1"/>
</dbReference>
<dbReference type="Proteomes" id="UP000004913">
    <property type="component" value="Unassembled WGS sequence"/>
</dbReference>
<dbReference type="InterPro" id="IPR029052">
    <property type="entry name" value="Metallo-depent_PP-like"/>
</dbReference>
<sequence length="292" mass="33172">MTTSIGMRSKTKRFLIIVSAVLLACILCLTYGYREARNIEIRKTTFSDEDIPASFAGKKIIFVSDIHCNRYFTSADVKDLVQQINERNPDIIMLGGDYILKDTTYTNPFFKEIKNLKSTYGVYSVLGNHDHWEDAKLIQKGLTDCGFFICDNQSYWIKEGNDSIKVGGVGDFWEDKQLIGNTINDVEKSDFCILLSHNPDYVELLNTNKVDLMLSGHTHGGQITFFGLYAPAMPSTDARRKDLGYLNTEQKYRYGWKEKDGIKLYITSGIGMGAVPFRFFAPPEILEITLTR</sequence>
<comment type="caution">
    <text evidence="4">The sequence shown here is derived from an EMBL/GenBank/DDBJ whole genome shotgun (WGS) entry which is preliminary data.</text>
</comment>
<evidence type="ECO:0000313" key="5">
    <source>
        <dbReference type="Proteomes" id="UP000004913"/>
    </source>
</evidence>
<dbReference type="InterPro" id="IPR004843">
    <property type="entry name" value="Calcineurin-like_PHP"/>
</dbReference>
<dbReference type="GO" id="GO:0046872">
    <property type="term" value="F:metal ion binding"/>
    <property type="evidence" value="ECO:0007669"/>
    <property type="project" value="UniProtKB-KW"/>
</dbReference>
<dbReference type="PANTHER" id="PTHR31302:SF31">
    <property type="entry name" value="PHOSPHODIESTERASE YAEI"/>
    <property type="match status" value="1"/>
</dbReference>
<reference evidence="4 5" key="1">
    <citation type="submission" date="2011-04" db="EMBL/GenBank/DDBJ databases">
        <title>The Genome Sequence of Dysgonomonas gadei ATCC BAA-286.</title>
        <authorList>
            <consortium name="The Broad Institute Genome Sequencing Platform"/>
            <person name="Earl A."/>
            <person name="Ward D."/>
            <person name="Feldgarden M."/>
            <person name="Gevers D."/>
            <person name="Pudlo N."/>
            <person name="Martens E."/>
            <person name="Allen-Vercoe E."/>
            <person name="Young S.K."/>
            <person name="Zeng Q."/>
            <person name="Gargeya S."/>
            <person name="Fitzgerald M."/>
            <person name="Haas B."/>
            <person name="Abouelleil A."/>
            <person name="Alvarado L."/>
            <person name="Arachchi H.M."/>
            <person name="Berlin A."/>
            <person name="Brown A."/>
            <person name="Chapman S.B."/>
            <person name="Chen Z."/>
            <person name="Dunbar C."/>
            <person name="Freedman E."/>
            <person name="Gearin G."/>
            <person name="Gellesch M."/>
            <person name="Goldberg J."/>
            <person name="Griggs A."/>
            <person name="Gujja S."/>
            <person name="Heiman D."/>
            <person name="Howarth C."/>
            <person name="Larson L."/>
            <person name="Lui A."/>
            <person name="MacDonald P.J.P."/>
            <person name="Mehta T."/>
            <person name="Montmayeur A."/>
            <person name="Murphy C."/>
            <person name="Neiman D."/>
            <person name="Pearson M."/>
            <person name="Priest M."/>
            <person name="Roberts A."/>
            <person name="Saif S."/>
            <person name="Shea T."/>
            <person name="Shenoy N."/>
            <person name="Sisk P."/>
            <person name="Stolte C."/>
            <person name="Sykes S."/>
            <person name="Yandava C."/>
            <person name="Wortman J."/>
            <person name="Nusbaum C."/>
            <person name="Birren B."/>
        </authorList>
    </citation>
    <scope>NUCLEOTIDE SEQUENCE [LARGE SCALE GENOMIC DNA]</scope>
    <source>
        <strain evidence="4 5">ATCC BAA-286</strain>
    </source>
</reference>
<dbReference type="GO" id="GO:0009245">
    <property type="term" value="P:lipid A biosynthetic process"/>
    <property type="evidence" value="ECO:0007669"/>
    <property type="project" value="TreeGrafter"/>
</dbReference>
<evidence type="ECO:0000313" key="4">
    <source>
        <dbReference type="EMBL" id="EGK01657.1"/>
    </source>
</evidence>
<dbReference type="AlphaFoldDB" id="F5IY71"/>